<reference evidence="2 3" key="1">
    <citation type="submission" date="2016-06" db="EMBL/GenBank/DDBJ databases">
        <authorList>
            <person name="Kjaerup R.B."/>
            <person name="Dalgaard T.S."/>
            <person name="Juul-Madsen H.R."/>
        </authorList>
    </citation>
    <scope>NUCLEOTIDE SEQUENCE [LARGE SCALE GENOMIC DNA]</scope>
</reference>
<proteinExistence type="predicted"/>
<dbReference type="EMBL" id="LT853696">
    <property type="protein sequence ID" value="SMQ50579.1"/>
    <property type="molecule type" value="Genomic_DNA"/>
</dbReference>
<evidence type="ECO:0000313" key="2">
    <source>
        <dbReference type="EMBL" id="SMQ50579.1"/>
    </source>
</evidence>
<gene>
    <name evidence="2" type="ORF">ZT3D7_G5732</name>
</gene>
<evidence type="ECO:0000313" key="3">
    <source>
        <dbReference type="Proteomes" id="UP000215127"/>
    </source>
</evidence>
<dbReference type="Proteomes" id="UP000215127">
    <property type="component" value="Chromosome 5"/>
</dbReference>
<evidence type="ECO:0000256" key="1">
    <source>
        <dbReference type="SAM" id="SignalP"/>
    </source>
</evidence>
<evidence type="ECO:0008006" key="4">
    <source>
        <dbReference type="Google" id="ProtNLM"/>
    </source>
</evidence>
<sequence length="67" mass="7207">MQFSNVVLLCLSMASAVFAYGKCDVTRNACNVSTGNEPVWIPCHVVPMLLLFAVLSSCLPHGMTSCQ</sequence>
<accession>A0A1X7RT64</accession>
<keyword evidence="1" id="KW-0732">Signal</keyword>
<organism evidence="2 3">
    <name type="scientific">Zymoseptoria tritici (strain ST99CH_3D7)</name>
    <dbReference type="NCBI Taxonomy" id="1276538"/>
    <lineage>
        <taxon>Eukaryota</taxon>
        <taxon>Fungi</taxon>
        <taxon>Dikarya</taxon>
        <taxon>Ascomycota</taxon>
        <taxon>Pezizomycotina</taxon>
        <taxon>Dothideomycetes</taxon>
        <taxon>Dothideomycetidae</taxon>
        <taxon>Mycosphaerellales</taxon>
        <taxon>Mycosphaerellaceae</taxon>
        <taxon>Zymoseptoria</taxon>
    </lineage>
</organism>
<feature type="chain" id="PRO_5012372204" description="Hydrophobin" evidence="1">
    <location>
        <begin position="20"/>
        <end position="67"/>
    </location>
</feature>
<dbReference type="AlphaFoldDB" id="A0A1X7RT64"/>
<feature type="signal peptide" evidence="1">
    <location>
        <begin position="1"/>
        <end position="19"/>
    </location>
</feature>
<protein>
    <recommendedName>
        <fullName evidence="4">Hydrophobin</fullName>
    </recommendedName>
</protein>
<keyword evidence="3" id="KW-1185">Reference proteome</keyword>
<name>A0A1X7RT64_ZYMT9</name>